<dbReference type="GO" id="GO:0030288">
    <property type="term" value="C:outer membrane-bounded periplasmic space"/>
    <property type="evidence" value="ECO:0007669"/>
    <property type="project" value="TreeGrafter"/>
</dbReference>
<dbReference type="AlphaFoldDB" id="A0A377C5B0"/>
<organism evidence="5 6">
    <name type="scientific">Escherichia coli</name>
    <dbReference type="NCBI Taxonomy" id="562"/>
    <lineage>
        <taxon>Bacteria</taxon>
        <taxon>Pseudomonadati</taxon>
        <taxon>Pseudomonadota</taxon>
        <taxon>Gammaproteobacteria</taxon>
        <taxon>Enterobacterales</taxon>
        <taxon>Enterobacteriaceae</taxon>
        <taxon>Escherichia</taxon>
    </lineage>
</organism>
<dbReference type="Gene3D" id="3.40.630.40">
    <property type="entry name" value="Zn-dependent exopeptidases"/>
    <property type="match status" value="1"/>
</dbReference>
<proteinExistence type="predicted"/>
<dbReference type="GO" id="GO:0008745">
    <property type="term" value="F:N-acetylmuramoyl-L-alanine amidase activity"/>
    <property type="evidence" value="ECO:0007669"/>
    <property type="project" value="UniProtKB-EC"/>
</dbReference>
<evidence type="ECO:0000313" key="6">
    <source>
        <dbReference type="Proteomes" id="UP000254088"/>
    </source>
</evidence>
<evidence type="ECO:0000259" key="4">
    <source>
        <dbReference type="SMART" id="SM00646"/>
    </source>
</evidence>
<dbReference type="Pfam" id="PF01520">
    <property type="entry name" value="Amidase_3"/>
    <property type="match status" value="1"/>
</dbReference>
<dbReference type="PANTHER" id="PTHR30404">
    <property type="entry name" value="N-ACETYLMURAMOYL-L-ALANINE AMIDASE"/>
    <property type="match status" value="1"/>
</dbReference>
<protein>
    <recommendedName>
        <fullName evidence="2">N-acetylmuramoyl-L-alanine amidase</fullName>
        <ecNumber evidence="2">3.5.1.28</ecNumber>
    </recommendedName>
</protein>
<dbReference type="SMART" id="SM00646">
    <property type="entry name" value="Ami_3"/>
    <property type="match status" value="1"/>
</dbReference>
<evidence type="ECO:0000256" key="2">
    <source>
        <dbReference type="ARBA" id="ARBA00011901"/>
    </source>
</evidence>
<dbReference type="Proteomes" id="UP000254088">
    <property type="component" value="Unassembled WGS sequence"/>
</dbReference>
<dbReference type="InterPro" id="IPR002508">
    <property type="entry name" value="MurNAc-LAA_cat"/>
</dbReference>
<dbReference type="PANTHER" id="PTHR30404:SF0">
    <property type="entry name" value="N-ACETYLMURAMOYL-L-ALANINE AMIDASE AMIC"/>
    <property type="match status" value="1"/>
</dbReference>
<evidence type="ECO:0000256" key="3">
    <source>
        <dbReference type="ARBA" id="ARBA00022801"/>
    </source>
</evidence>
<gene>
    <name evidence="5" type="primary">amiC_2</name>
    <name evidence="5" type="ORF">NCTC10429_01688</name>
</gene>
<reference evidence="5 6" key="1">
    <citation type="submission" date="2018-06" db="EMBL/GenBank/DDBJ databases">
        <authorList>
            <consortium name="Pathogen Informatics"/>
            <person name="Doyle S."/>
        </authorList>
    </citation>
    <scope>NUCLEOTIDE SEQUENCE [LARGE SCALE GENOMIC DNA]</scope>
    <source>
        <strain evidence="5 6">NCTC10429</strain>
    </source>
</reference>
<dbReference type="GO" id="GO:0009253">
    <property type="term" value="P:peptidoglycan catabolic process"/>
    <property type="evidence" value="ECO:0007669"/>
    <property type="project" value="InterPro"/>
</dbReference>
<dbReference type="EMBL" id="UGEX01000001">
    <property type="protein sequence ID" value="STL82771.1"/>
    <property type="molecule type" value="Genomic_DNA"/>
</dbReference>
<comment type="catalytic activity">
    <reaction evidence="1">
        <text>Hydrolyzes the link between N-acetylmuramoyl residues and L-amino acid residues in certain cell-wall glycopeptides.</text>
        <dbReference type="EC" id="3.5.1.28"/>
    </reaction>
</comment>
<dbReference type="CDD" id="cd02696">
    <property type="entry name" value="MurNAc-LAA"/>
    <property type="match status" value="1"/>
</dbReference>
<dbReference type="EC" id="3.5.1.28" evidence="2"/>
<evidence type="ECO:0000256" key="1">
    <source>
        <dbReference type="ARBA" id="ARBA00001561"/>
    </source>
</evidence>
<name>A0A377C5B0_ECOLX</name>
<feature type="domain" description="MurNAc-LAA" evidence="4">
    <location>
        <begin position="28"/>
        <end position="148"/>
    </location>
</feature>
<dbReference type="SUPFAM" id="SSF53187">
    <property type="entry name" value="Zn-dependent exopeptidases"/>
    <property type="match status" value="1"/>
</dbReference>
<evidence type="ECO:0000313" key="5">
    <source>
        <dbReference type="EMBL" id="STL82771.1"/>
    </source>
</evidence>
<keyword evidence="3 5" id="KW-0378">Hydrolase</keyword>
<sequence length="161" mass="17618">MLTCLSLSMPTPLPVVSRAVPLCLRSQPKVQPVLRQNIWHKTQNASDLIGGVSKSGDRYVDHTMFDMVQSLTIADSLKFGKAVLNKLGKINKLHKNQVEQAGFAVLKAPDIPSILVETAFISNVEEERKLKTATFQQEVAESILAGIKAYFADGATLARRG</sequence>
<dbReference type="InterPro" id="IPR050695">
    <property type="entry name" value="N-acetylmuramoyl_amidase_3"/>
</dbReference>
<accession>A0A377C5B0</accession>